<comment type="similarity">
    <text evidence="2 9">Belongs to the cytochrome P450 family.</text>
</comment>
<dbReference type="GO" id="GO:0005506">
    <property type="term" value="F:iron ion binding"/>
    <property type="evidence" value="ECO:0007669"/>
    <property type="project" value="InterPro"/>
</dbReference>
<dbReference type="FunFam" id="1.10.630.10:FF:000022">
    <property type="entry name" value="Taxadiene 5-alpha hydroxylase"/>
    <property type="match status" value="1"/>
</dbReference>
<dbReference type="Pfam" id="PF00067">
    <property type="entry name" value="p450"/>
    <property type="match status" value="1"/>
</dbReference>
<dbReference type="PANTHER" id="PTHR24286:SF384">
    <property type="entry name" value="P450, PUTATIVE (EUROFUNG)-RELATED"/>
    <property type="match status" value="1"/>
</dbReference>
<dbReference type="InterPro" id="IPR017972">
    <property type="entry name" value="Cyt_P450_CS"/>
</dbReference>
<keyword evidence="10" id="KW-1133">Transmembrane helix</keyword>
<dbReference type="GO" id="GO:0020037">
    <property type="term" value="F:heme binding"/>
    <property type="evidence" value="ECO:0007669"/>
    <property type="project" value="InterPro"/>
</dbReference>
<evidence type="ECO:0000256" key="3">
    <source>
        <dbReference type="ARBA" id="ARBA00022617"/>
    </source>
</evidence>
<dbReference type="AlphaFoldDB" id="A0A1I9Q601"/>
<evidence type="ECO:0000256" key="8">
    <source>
        <dbReference type="PIRSR" id="PIRSR602401-1"/>
    </source>
</evidence>
<keyword evidence="10" id="KW-0472">Membrane</keyword>
<dbReference type="GO" id="GO:0004497">
    <property type="term" value="F:monooxygenase activity"/>
    <property type="evidence" value="ECO:0007669"/>
    <property type="project" value="UniProtKB-KW"/>
</dbReference>
<dbReference type="EMBL" id="KU878866">
    <property type="protein sequence ID" value="AOG74849.1"/>
    <property type="molecule type" value="mRNA"/>
</dbReference>
<evidence type="ECO:0000313" key="11">
    <source>
        <dbReference type="EMBL" id="AOG74849.1"/>
    </source>
</evidence>
<dbReference type="InterPro" id="IPR001128">
    <property type="entry name" value="Cyt_P450"/>
</dbReference>
<feature type="transmembrane region" description="Helical" evidence="10">
    <location>
        <begin position="6"/>
        <end position="28"/>
    </location>
</feature>
<evidence type="ECO:0000256" key="9">
    <source>
        <dbReference type="RuleBase" id="RU000461"/>
    </source>
</evidence>
<accession>A0A1I9Q601</accession>
<keyword evidence="4 8" id="KW-0479">Metal-binding</keyword>
<keyword evidence="7 9" id="KW-0503">Monooxygenase</keyword>
<dbReference type="InterPro" id="IPR036396">
    <property type="entry name" value="Cyt_P450_sf"/>
</dbReference>
<dbReference type="GO" id="GO:0044550">
    <property type="term" value="P:secondary metabolite biosynthetic process"/>
    <property type="evidence" value="ECO:0007669"/>
    <property type="project" value="UniProtKB-ARBA"/>
</dbReference>
<evidence type="ECO:0000256" key="10">
    <source>
        <dbReference type="SAM" id="Phobius"/>
    </source>
</evidence>
<keyword evidence="5 9" id="KW-0560">Oxidoreductase</keyword>
<keyword evidence="10" id="KW-0812">Transmembrane</keyword>
<dbReference type="CDD" id="cd11043">
    <property type="entry name" value="CYP90-like"/>
    <property type="match status" value="1"/>
</dbReference>
<reference evidence="11" key="1">
    <citation type="submission" date="2016-03" db="EMBL/GenBank/DDBJ databases">
        <title>CYP716 enzymes form the cradle of triterpenoid diversity in eudicots.</title>
        <authorList>
            <person name="Miettinen K."/>
            <person name="Pollier J."/>
            <person name="Arendt P."/>
            <person name="Moses T."/>
            <person name="Mertens J."/>
            <person name="Goossens A."/>
        </authorList>
    </citation>
    <scope>NUCLEOTIDE SEQUENCE</scope>
    <source>
        <strain evidence="11">CYP716A113v1</strain>
    </source>
</reference>
<protein>
    <submittedName>
        <fullName evidence="11">Cytochrome P450</fullName>
    </submittedName>
</protein>
<evidence type="ECO:0000256" key="5">
    <source>
        <dbReference type="ARBA" id="ARBA00023002"/>
    </source>
</evidence>
<dbReference type="GO" id="GO:0016705">
    <property type="term" value="F:oxidoreductase activity, acting on paired donors, with incorporation or reduction of molecular oxygen"/>
    <property type="evidence" value="ECO:0007669"/>
    <property type="project" value="InterPro"/>
</dbReference>
<name>A0A1I9Q601_AQUCA</name>
<evidence type="ECO:0000256" key="7">
    <source>
        <dbReference type="ARBA" id="ARBA00023033"/>
    </source>
</evidence>
<keyword evidence="3 8" id="KW-0349">Heme</keyword>
<feature type="binding site" description="axial binding residue" evidence="8">
    <location>
        <position position="432"/>
    </location>
    <ligand>
        <name>heme</name>
        <dbReference type="ChEBI" id="CHEBI:30413"/>
    </ligand>
    <ligandPart>
        <name>Fe</name>
        <dbReference type="ChEBI" id="CHEBI:18248"/>
    </ligandPart>
</feature>
<dbReference type="InterPro" id="IPR002401">
    <property type="entry name" value="Cyt_P450_E_grp-I"/>
</dbReference>
<dbReference type="PANTHER" id="PTHR24286">
    <property type="entry name" value="CYTOCHROME P450 26"/>
    <property type="match status" value="1"/>
</dbReference>
<dbReference type="Gene3D" id="1.10.630.10">
    <property type="entry name" value="Cytochrome P450"/>
    <property type="match status" value="1"/>
</dbReference>
<dbReference type="SUPFAM" id="SSF48264">
    <property type="entry name" value="Cytochrome P450"/>
    <property type="match status" value="1"/>
</dbReference>
<organism evidence="11">
    <name type="scientific">Aquilegia coerulea</name>
    <name type="common">Rocky mountain columbine</name>
    <dbReference type="NCBI Taxonomy" id="218851"/>
    <lineage>
        <taxon>Eukaryota</taxon>
        <taxon>Viridiplantae</taxon>
        <taxon>Streptophyta</taxon>
        <taxon>Embryophyta</taxon>
        <taxon>Tracheophyta</taxon>
        <taxon>Spermatophyta</taxon>
        <taxon>Magnoliopsida</taxon>
        <taxon>Ranunculales</taxon>
        <taxon>Ranunculaceae</taxon>
        <taxon>Thalictroideae</taxon>
        <taxon>Aquilegia</taxon>
    </lineage>
</organism>
<dbReference type="PRINTS" id="PR00463">
    <property type="entry name" value="EP450I"/>
</dbReference>
<evidence type="ECO:0000256" key="4">
    <source>
        <dbReference type="ARBA" id="ARBA00022723"/>
    </source>
</evidence>
<evidence type="ECO:0000256" key="2">
    <source>
        <dbReference type="ARBA" id="ARBA00010617"/>
    </source>
</evidence>
<comment type="cofactor">
    <cofactor evidence="1 8">
        <name>heme</name>
        <dbReference type="ChEBI" id="CHEBI:30413"/>
    </cofactor>
</comment>
<dbReference type="PROSITE" id="PS00086">
    <property type="entry name" value="CYTOCHROME_P450"/>
    <property type="match status" value="1"/>
</dbReference>
<evidence type="ECO:0000256" key="6">
    <source>
        <dbReference type="ARBA" id="ARBA00023004"/>
    </source>
</evidence>
<dbReference type="GO" id="GO:0016125">
    <property type="term" value="P:sterol metabolic process"/>
    <property type="evidence" value="ECO:0007669"/>
    <property type="project" value="TreeGrafter"/>
</dbReference>
<dbReference type="PRINTS" id="PR00385">
    <property type="entry name" value="P450"/>
</dbReference>
<proteinExistence type="evidence at transcript level"/>
<keyword evidence="6 8" id="KW-0408">Iron</keyword>
<evidence type="ECO:0000256" key="1">
    <source>
        <dbReference type="ARBA" id="ARBA00001971"/>
    </source>
</evidence>
<sequence>MEVISFSMLIILLFALFLISLPLLLFLIQNKSHSSKNTTMFPHGNMGWPIIGETLEFLKLGRKGIPEKFINDRMQKFSSKVFKTSLFGETMVVLCGPEGNKFLFSNENTLVKGWVPGSIRKIIPSAGNVSTNEGAIKMRKKLQTSFKLETLQKFIGKMDLAAKEHLTTHWDNKKEVLVFPLAKNYGFSLVCQLFMSLDDHVEAAKFYDHFAVLLAGLISIPIDLPGTSLHKAIGASNILRKYIAEIVRQRKLDIAERVESVPQDILSHMLLTSDENGQFLNDMEIADRIVGLLVAGHDTVSAAITFIVKYLAELPHIYEEVQNEQREILRSKPKGELLNWEDISRMKYSWNVAREAMRLASPAQGFFREAITNFTYAGFSIQKGWKIYWSTYSTHKDPNYFPNPETFDPSRFEGNGPAPYTYIPFGGGPHMCPGNVYARLVILVFMHNVVTRFKWEKIFADERIIIDPLPKPAKGLPIRLQPQCT</sequence>